<organism evidence="3">
    <name type="scientific">Trichophyton rubrum CBS 288.86</name>
    <dbReference type="NCBI Taxonomy" id="1215330"/>
    <lineage>
        <taxon>Eukaryota</taxon>
        <taxon>Fungi</taxon>
        <taxon>Dikarya</taxon>
        <taxon>Ascomycota</taxon>
        <taxon>Pezizomycotina</taxon>
        <taxon>Eurotiomycetes</taxon>
        <taxon>Eurotiomycetidae</taxon>
        <taxon>Onygenales</taxon>
        <taxon>Arthrodermataceae</taxon>
        <taxon>Trichophyton</taxon>
    </lineage>
</organism>
<dbReference type="GO" id="GO:0005829">
    <property type="term" value="C:cytosol"/>
    <property type="evidence" value="ECO:0007669"/>
    <property type="project" value="TreeGrafter"/>
</dbReference>
<dbReference type="Proteomes" id="UP000023758">
    <property type="component" value="Unassembled WGS sequence"/>
</dbReference>
<reference evidence="3" key="1">
    <citation type="submission" date="2014-02" db="EMBL/GenBank/DDBJ databases">
        <title>The Genome Sequence of Trichophyton rubrum (morphotype fischeri) CBS 288.86.</title>
        <authorList>
            <consortium name="The Broad Institute Genomics Platform"/>
            <person name="Cuomo C.A."/>
            <person name="White T.C."/>
            <person name="Graser Y."/>
            <person name="Martinez-Rossi N."/>
            <person name="Heitman J."/>
            <person name="Young S.K."/>
            <person name="Zeng Q."/>
            <person name="Gargeya S."/>
            <person name="Abouelleil A."/>
            <person name="Alvarado L."/>
            <person name="Chapman S.B."/>
            <person name="Gainer-Dewar J."/>
            <person name="Goldberg J."/>
            <person name="Griggs A."/>
            <person name="Gujja S."/>
            <person name="Hansen M."/>
            <person name="Howarth C."/>
            <person name="Imamovic A."/>
            <person name="Larimer J."/>
            <person name="Martinez D."/>
            <person name="Murphy C."/>
            <person name="Pearson M.D."/>
            <person name="Persinoti G."/>
            <person name="Poon T."/>
            <person name="Priest M."/>
            <person name="Roberts A.D."/>
            <person name="Saif S."/>
            <person name="Shea T.D."/>
            <person name="Sykes S.N."/>
            <person name="Wortman J."/>
            <person name="Nusbaum C."/>
            <person name="Birren B."/>
        </authorList>
    </citation>
    <scope>NUCLEOTIDE SEQUENCE [LARGE SCALE GENOMIC DNA]</scope>
    <source>
        <strain evidence="3">CBS 288.86</strain>
    </source>
</reference>
<dbReference type="InterPro" id="IPR007303">
    <property type="entry name" value="TIP41-like"/>
</dbReference>
<dbReference type="InterPro" id="IPR051330">
    <property type="entry name" value="Phosphatase_reg/MetRdx"/>
</dbReference>
<gene>
    <name evidence="3" type="ORF">H103_08124</name>
</gene>
<evidence type="ECO:0000256" key="1">
    <source>
        <dbReference type="ARBA" id="ARBA00006658"/>
    </source>
</evidence>
<feature type="compositionally biased region" description="Polar residues" evidence="2">
    <location>
        <begin position="1"/>
        <end position="23"/>
    </location>
</feature>
<accession>A0A022VQ54</accession>
<name>A0A022VQ54_TRIRU</name>
<evidence type="ECO:0000256" key="2">
    <source>
        <dbReference type="SAM" id="MobiDB-lite"/>
    </source>
</evidence>
<dbReference type="EMBL" id="KK207932">
    <property type="protein sequence ID" value="EZF48200.1"/>
    <property type="molecule type" value="Genomic_DNA"/>
</dbReference>
<dbReference type="OrthoDB" id="10253878at2759"/>
<dbReference type="PANTHER" id="PTHR21021">
    <property type="entry name" value="GAF/PUTATIVE CYTOSKELETAL PROTEIN"/>
    <property type="match status" value="1"/>
</dbReference>
<dbReference type="Pfam" id="PF04176">
    <property type="entry name" value="TIP41"/>
    <property type="match status" value="1"/>
</dbReference>
<comment type="similarity">
    <text evidence="1">Belongs to the TIP41 family.</text>
</comment>
<dbReference type="GO" id="GO:0031929">
    <property type="term" value="P:TOR signaling"/>
    <property type="evidence" value="ECO:0007669"/>
    <property type="project" value="TreeGrafter"/>
</dbReference>
<proteinExistence type="inferred from homology"/>
<feature type="region of interest" description="Disordered" evidence="2">
    <location>
        <begin position="1"/>
        <end position="24"/>
    </location>
</feature>
<evidence type="ECO:0000313" key="3">
    <source>
        <dbReference type="EMBL" id="EZF48200.1"/>
    </source>
</evidence>
<sequence>MAASNGTQSSFPSPEATPPSSITRKGFRITTKKLPILKAGPIDEMTNKLGIAPPEMIFGDNLVSIEHIPSGWGINFNAFDALDRVDKTGASMLKVSYSSEWQKSRCAISRSSFLNVCYFRANTWYRESAHEGIKEVVKPFDWSYTTDYKGTVTPKGHEFEQSSTSLPIERLKQPDPILFYDEIMLYEDELADNGITMLSCKIRVMPTCLLLLTRMFMRLDNVLFRLRDTRVFVDFDTGEVMREYLAKEEGYDKVKEMIGGSRKDVPAMMRDPNHIAQILPVVDSSLERVVLPPQAT</sequence>
<dbReference type="AlphaFoldDB" id="A0A022VQ54"/>
<evidence type="ECO:0008006" key="4">
    <source>
        <dbReference type="Google" id="ProtNLM"/>
    </source>
</evidence>
<dbReference type="PANTHER" id="PTHR21021:SF16">
    <property type="entry name" value="TIP41-LIKE PROTEIN"/>
    <property type="match status" value="1"/>
</dbReference>
<protein>
    <recommendedName>
        <fullName evidence="4">Type 2A phosphatase activator TIP41</fullName>
    </recommendedName>
</protein>